<reference evidence="4" key="1">
    <citation type="journal article" date="2019" name="Int. J. Syst. Evol. Microbiol.">
        <title>The Global Catalogue of Microorganisms (GCM) 10K type strain sequencing project: providing services to taxonomists for standard genome sequencing and annotation.</title>
        <authorList>
            <consortium name="The Broad Institute Genomics Platform"/>
            <consortium name="The Broad Institute Genome Sequencing Center for Infectious Disease"/>
            <person name="Wu L."/>
            <person name="Ma J."/>
        </authorList>
    </citation>
    <scope>NUCLEOTIDE SEQUENCE [LARGE SCALE GENOMIC DNA]</scope>
    <source>
        <strain evidence="4">CGMCC 1.12778</strain>
    </source>
</reference>
<dbReference type="Pfam" id="PF25976">
    <property type="entry name" value="LpqB_N"/>
    <property type="match status" value="1"/>
</dbReference>
<organism evidence="3 4">
    <name type="scientific">Arthrobacter liuii</name>
    <dbReference type="NCBI Taxonomy" id="1476996"/>
    <lineage>
        <taxon>Bacteria</taxon>
        <taxon>Bacillati</taxon>
        <taxon>Actinomycetota</taxon>
        <taxon>Actinomycetes</taxon>
        <taxon>Micrococcales</taxon>
        <taxon>Micrococcaceae</taxon>
        <taxon>Arthrobacter</taxon>
    </lineage>
</organism>
<keyword evidence="4" id="KW-1185">Reference proteome</keyword>
<evidence type="ECO:0000256" key="1">
    <source>
        <dbReference type="SAM" id="Phobius"/>
    </source>
</evidence>
<keyword evidence="1" id="KW-0812">Transmembrane</keyword>
<accession>A0ABQ2B242</accession>
<evidence type="ECO:0000259" key="2">
    <source>
        <dbReference type="Pfam" id="PF25976"/>
    </source>
</evidence>
<dbReference type="Proteomes" id="UP000643279">
    <property type="component" value="Unassembled WGS sequence"/>
</dbReference>
<dbReference type="EMBL" id="BMFW01000039">
    <property type="protein sequence ID" value="GGI01891.1"/>
    <property type="molecule type" value="Genomic_DNA"/>
</dbReference>
<evidence type="ECO:0000313" key="3">
    <source>
        <dbReference type="EMBL" id="GGI01891.1"/>
    </source>
</evidence>
<dbReference type="InterPro" id="IPR059026">
    <property type="entry name" value="LpqB_N"/>
</dbReference>
<evidence type="ECO:0000313" key="4">
    <source>
        <dbReference type="Proteomes" id="UP000643279"/>
    </source>
</evidence>
<feature type="transmembrane region" description="Helical" evidence="1">
    <location>
        <begin position="26"/>
        <end position="46"/>
    </location>
</feature>
<gene>
    <name evidence="3" type="ORF">GCM10007170_42370</name>
</gene>
<proteinExistence type="predicted"/>
<keyword evidence="1" id="KW-0472">Membrane</keyword>
<comment type="caution">
    <text evidence="3">The sequence shown here is derived from an EMBL/GenBank/DDBJ whole genome shotgun (WGS) entry which is preliminary data.</text>
</comment>
<keyword evidence="1" id="KW-1133">Transmembrane helix</keyword>
<name>A0ABQ2B242_9MICC</name>
<protein>
    <recommendedName>
        <fullName evidence="2">Lipoprotein LpqB N-terminal domain-containing protein</fullName>
    </recommendedName>
</protein>
<feature type="domain" description="Lipoprotein LpqB N-terminal" evidence="2">
    <location>
        <begin position="53"/>
        <end position="160"/>
    </location>
</feature>
<sequence>MASNLHTYAMDDAAAGDHPARKPDRILLALVGVVVLLVVVALAVVFTRGEPAPLDAASPAGVVQQYSKAVIDGDLPTAESFLTEGAKGRCRGAYTGEPRPARIVLITTTERSDSATVRVSIVQSSRGGPFGPSEYQIEDAFSLLKVNGKWMIDQAPYPLMACTVVPAKQ</sequence>